<dbReference type="RefSeq" id="XP_040687098.1">
    <property type="nucleotide sequence ID" value="XM_040829780.1"/>
</dbReference>
<dbReference type="PRINTS" id="PR00081">
    <property type="entry name" value="GDHRDH"/>
</dbReference>
<gene>
    <name evidence="1" type="ORF">ASPWEDRAFT_160167</name>
</gene>
<reference evidence="2" key="1">
    <citation type="journal article" date="2017" name="Genome Biol.">
        <title>Comparative genomics reveals high biological diversity and specific adaptations in the industrially and medically important fungal genus Aspergillus.</title>
        <authorList>
            <person name="de Vries R.P."/>
            <person name="Riley R."/>
            <person name="Wiebenga A."/>
            <person name="Aguilar-Osorio G."/>
            <person name="Amillis S."/>
            <person name="Uchima C.A."/>
            <person name="Anderluh G."/>
            <person name="Asadollahi M."/>
            <person name="Askin M."/>
            <person name="Barry K."/>
            <person name="Battaglia E."/>
            <person name="Bayram O."/>
            <person name="Benocci T."/>
            <person name="Braus-Stromeyer S.A."/>
            <person name="Caldana C."/>
            <person name="Canovas D."/>
            <person name="Cerqueira G.C."/>
            <person name="Chen F."/>
            <person name="Chen W."/>
            <person name="Choi C."/>
            <person name="Clum A."/>
            <person name="Dos Santos R.A."/>
            <person name="Damasio A.R."/>
            <person name="Diallinas G."/>
            <person name="Emri T."/>
            <person name="Fekete E."/>
            <person name="Flipphi M."/>
            <person name="Freyberg S."/>
            <person name="Gallo A."/>
            <person name="Gournas C."/>
            <person name="Habgood R."/>
            <person name="Hainaut M."/>
            <person name="Harispe M.L."/>
            <person name="Henrissat B."/>
            <person name="Hilden K.S."/>
            <person name="Hope R."/>
            <person name="Hossain A."/>
            <person name="Karabika E."/>
            <person name="Karaffa L."/>
            <person name="Karanyi Z."/>
            <person name="Krasevec N."/>
            <person name="Kuo A."/>
            <person name="Kusch H."/>
            <person name="LaButti K."/>
            <person name="Lagendijk E.L."/>
            <person name="Lapidus A."/>
            <person name="Levasseur A."/>
            <person name="Lindquist E."/>
            <person name="Lipzen A."/>
            <person name="Logrieco A.F."/>
            <person name="MacCabe A."/>
            <person name="Maekelae M.R."/>
            <person name="Malavazi I."/>
            <person name="Melin P."/>
            <person name="Meyer V."/>
            <person name="Mielnichuk N."/>
            <person name="Miskei M."/>
            <person name="Molnar A.P."/>
            <person name="Mule G."/>
            <person name="Ngan C.Y."/>
            <person name="Orejas M."/>
            <person name="Orosz E."/>
            <person name="Ouedraogo J.P."/>
            <person name="Overkamp K.M."/>
            <person name="Park H.-S."/>
            <person name="Perrone G."/>
            <person name="Piumi F."/>
            <person name="Punt P.J."/>
            <person name="Ram A.F."/>
            <person name="Ramon A."/>
            <person name="Rauscher S."/>
            <person name="Record E."/>
            <person name="Riano-Pachon D.M."/>
            <person name="Robert V."/>
            <person name="Roehrig J."/>
            <person name="Ruller R."/>
            <person name="Salamov A."/>
            <person name="Salih N.S."/>
            <person name="Samson R.A."/>
            <person name="Sandor E."/>
            <person name="Sanguinetti M."/>
            <person name="Schuetze T."/>
            <person name="Sepcic K."/>
            <person name="Shelest E."/>
            <person name="Sherlock G."/>
            <person name="Sophianopoulou V."/>
            <person name="Squina F.M."/>
            <person name="Sun H."/>
            <person name="Susca A."/>
            <person name="Todd R.B."/>
            <person name="Tsang A."/>
            <person name="Unkles S.E."/>
            <person name="van de Wiele N."/>
            <person name="van Rossen-Uffink D."/>
            <person name="Oliveira J.V."/>
            <person name="Vesth T.C."/>
            <person name="Visser J."/>
            <person name="Yu J.-H."/>
            <person name="Zhou M."/>
            <person name="Andersen M.R."/>
            <person name="Archer D.B."/>
            <person name="Baker S.E."/>
            <person name="Benoit I."/>
            <person name="Brakhage A.A."/>
            <person name="Braus G.H."/>
            <person name="Fischer R."/>
            <person name="Frisvad J.C."/>
            <person name="Goldman G.H."/>
            <person name="Houbraken J."/>
            <person name="Oakley B."/>
            <person name="Pocsi I."/>
            <person name="Scazzocchio C."/>
            <person name="Seiboth B."/>
            <person name="vanKuyk P.A."/>
            <person name="Wortman J."/>
            <person name="Dyer P.S."/>
            <person name="Grigoriev I.V."/>
        </authorList>
    </citation>
    <scope>NUCLEOTIDE SEQUENCE [LARGE SCALE GENOMIC DNA]</scope>
    <source>
        <strain evidence="2">DTO 134E9</strain>
    </source>
</reference>
<protein>
    <submittedName>
        <fullName evidence="1">Uncharacterized protein</fullName>
    </submittedName>
</protein>
<dbReference type="Proteomes" id="UP000184383">
    <property type="component" value="Unassembled WGS sequence"/>
</dbReference>
<proteinExistence type="predicted"/>
<keyword evidence="2" id="KW-1185">Reference proteome</keyword>
<dbReference type="PANTHER" id="PTHR45458">
    <property type="entry name" value="SHORT-CHAIN DEHYDROGENASE/REDUCTASE SDR"/>
    <property type="match status" value="1"/>
</dbReference>
<sequence>MDGVYYIEFFETAVYENVSILIATCPNSTSAYYKHNYINSLFSIPPSSLHLFQIFIKMPSKIYLVTGANRGLGLGLVKALIARPSATVIATVRTDDAAATLKSEITIRDNNSILHILTLDFTTAIPPSQIQSSLAPLNISHIDVLICNAGHIAPMHTALETSASDLRASFETNTIAPLLVFQACWPLLQSSPTGQPKAIMLSSSVGSITSQEPFPGGAYGASRAAGNWLTRALHLQNEESGLVAVALHPGWVKTRAGEFAASEWGVGEMGEKFMVSVEESVRGMLAVIDGASRETVSGRFVSYTGDVLEW</sequence>
<evidence type="ECO:0000313" key="2">
    <source>
        <dbReference type="Proteomes" id="UP000184383"/>
    </source>
</evidence>
<dbReference type="InterPro" id="IPR036291">
    <property type="entry name" value="NAD(P)-bd_dom_sf"/>
</dbReference>
<dbReference type="VEuPathDB" id="FungiDB:ASPWEDRAFT_160167"/>
<dbReference type="CDD" id="cd05325">
    <property type="entry name" value="carb_red_sniffer_like_SDR_c"/>
    <property type="match status" value="1"/>
</dbReference>
<accession>A0A1L9RES0</accession>
<organism evidence="1 2">
    <name type="scientific">Aspergillus wentii DTO 134E9</name>
    <dbReference type="NCBI Taxonomy" id="1073089"/>
    <lineage>
        <taxon>Eukaryota</taxon>
        <taxon>Fungi</taxon>
        <taxon>Dikarya</taxon>
        <taxon>Ascomycota</taxon>
        <taxon>Pezizomycotina</taxon>
        <taxon>Eurotiomycetes</taxon>
        <taxon>Eurotiomycetidae</taxon>
        <taxon>Eurotiales</taxon>
        <taxon>Aspergillaceae</taxon>
        <taxon>Aspergillus</taxon>
        <taxon>Aspergillus subgen. Cremei</taxon>
    </lineage>
</organism>
<dbReference type="Pfam" id="PF00106">
    <property type="entry name" value="adh_short"/>
    <property type="match status" value="1"/>
</dbReference>
<dbReference type="GeneID" id="63745628"/>
<dbReference type="SUPFAM" id="SSF51735">
    <property type="entry name" value="NAD(P)-binding Rossmann-fold domains"/>
    <property type="match status" value="1"/>
</dbReference>
<dbReference type="AlphaFoldDB" id="A0A1L9RES0"/>
<dbReference type="InterPro" id="IPR052184">
    <property type="entry name" value="SDR_enzymes"/>
</dbReference>
<evidence type="ECO:0000313" key="1">
    <source>
        <dbReference type="EMBL" id="OJJ33421.1"/>
    </source>
</evidence>
<dbReference type="GO" id="GO:0016616">
    <property type="term" value="F:oxidoreductase activity, acting on the CH-OH group of donors, NAD or NADP as acceptor"/>
    <property type="evidence" value="ECO:0007669"/>
    <property type="project" value="TreeGrafter"/>
</dbReference>
<dbReference type="InterPro" id="IPR002347">
    <property type="entry name" value="SDR_fam"/>
</dbReference>
<dbReference type="EMBL" id="KV878214">
    <property type="protein sequence ID" value="OJJ33421.1"/>
    <property type="molecule type" value="Genomic_DNA"/>
</dbReference>
<dbReference type="STRING" id="1073089.A0A1L9RES0"/>
<dbReference type="Gene3D" id="3.40.50.720">
    <property type="entry name" value="NAD(P)-binding Rossmann-like Domain"/>
    <property type="match status" value="1"/>
</dbReference>
<dbReference type="PANTHER" id="PTHR45458:SF1">
    <property type="entry name" value="SHORT CHAIN DEHYDROGENASE"/>
    <property type="match status" value="1"/>
</dbReference>
<name>A0A1L9RES0_ASPWE</name>
<dbReference type="OrthoDB" id="9876299at2759"/>